<organism evidence="4 5">
    <name type="scientific">Saponaria officinalis</name>
    <name type="common">Common soapwort</name>
    <name type="synonym">Lychnis saponaria</name>
    <dbReference type="NCBI Taxonomy" id="3572"/>
    <lineage>
        <taxon>Eukaryota</taxon>
        <taxon>Viridiplantae</taxon>
        <taxon>Streptophyta</taxon>
        <taxon>Embryophyta</taxon>
        <taxon>Tracheophyta</taxon>
        <taxon>Spermatophyta</taxon>
        <taxon>Magnoliopsida</taxon>
        <taxon>eudicotyledons</taxon>
        <taxon>Gunneridae</taxon>
        <taxon>Pentapetalae</taxon>
        <taxon>Caryophyllales</taxon>
        <taxon>Caryophyllaceae</taxon>
        <taxon>Caryophylleae</taxon>
        <taxon>Saponaria</taxon>
    </lineage>
</organism>
<accession>A0AAW1GXH1</accession>
<dbReference type="AlphaFoldDB" id="A0AAW1GXH1"/>
<evidence type="ECO:0000256" key="3">
    <source>
        <dbReference type="ARBA" id="ARBA00023315"/>
    </source>
</evidence>
<dbReference type="Pfam" id="PF02458">
    <property type="entry name" value="Transferase"/>
    <property type="match status" value="1"/>
</dbReference>
<gene>
    <name evidence="4" type="ORF">RND81_13G131900</name>
</gene>
<comment type="caution">
    <text evidence="4">The sequence shown here is derived from an EMBL/GenBank/DDBJ whole genome shotgun (WGS) entry which is preliminary data.</text>
</comment>
<evidence type="ECO:0000256" key="2">
    <source>
        <dbReference type="ARBA" id="ARBA00022679"/>
    </source>
</evidence>
<evidence type="ECO:0000256" key="1">
    <source>
        <dbReference type="ARBA" id="ARBA00009861"/>
    </source>
</evidence>
<keyword evidence="2" id="KW-0808">Transferase</keyword>
<sequence>MTPFPVLEMILWDQICPTLKPKYVSVKWMTCTMIKVTLLQQFLPPREFLALGPRPISDLVPLAFQINVFQCGGIVIGCYMLHKLLACSFGTFLQHWACRGQQNAVGPNFDAIFKAFPPDPSIKQVVVPDLCKDPSAGSTPMVVLVKSFRLSKAGITRLKEKGACEGYENPTSFETVAGFVWENVAAECAQQQTVHAKATGVRTFPELVMEIHEAVLKAKQKIEKFQGENGVEEMCADREAASRFADFGFGKPNWIIPTDGIIPASLGNFIFFTDYSDASGDGVEVWLFLEEKEMKILESNPKFVEFVSPN</sequence>
<dbReference type="InterPro" id="IPR023213">
    <property type="entry name" value="CAT-like_dom_sf"/>
</dbReference>
<reference evidence="4" key="1">
    <citation type="submission" date="2024-03" db="EMBL/GenBank/DDBJ databases">
        <title>WGS assembly of Saponaria officinalis var. Norfolk2.</title>
        <authorList>
            <person name="Jenkins J."/>
            <person name="Shu S."/>
            <person name="Grimwood J."/>
            <person name="Barry K."/>
            <person name="Goodstein D."/>
            <person name="Schmutz J."/>
            <person name="Leebens-Mack J."/>
            <person name="Osbourn A."/>
        </authorList>
    </citation>
    <scope>NUCLEOTIDE SEQUENCE [LARGE SCALE GENOMIC DNA]</scope>
    <source>
        <strain evidence="4">JIC</strain>
    </source>
</reference>
<proteinExistence type="inferred from homology"/>
<dbReference type="Proteomes" id="UP001443914">
    <property type="component" value="Unassembled WGS sequence"/>
</dbReference>
<dbReference type="PANTHER" id="PTHR31623:SF110">
    <property type="entry name" value="VINORINE SYNTHASE-LIKE"/>
    <property type="match status" value="1"/>
</dbReference>
<evidence type="ECO:0000313" key="5">
    <source>
        <dbReference type="Proteomes" id="UP001443914"/>
    </source>
</evidence>
<protein>
    <submittedName>
        <fullName evidence="4">Uncharacterized protein</fullName>
    </submittedName>
</protein>
<dbReference type="Gene3D" id="3.30.559.10">
    <property type="entry name" value="Chloramphenicol acetyltransferase-like domain"/>
    <property type="match status" value="2"/>
</dbReference>
<keyword evidence="3" id="KW-0012">Acyltransferase</keyword>
<keyword evidence="5" id="KW-1185">Reference proteome</keyword>
<evidence type="ECO:0000313" key="4">
    <source>
        <dbReference type="EMBL" id="KAK9669461.1"/>
    </source>
</evidence>
<dbReference type="EMBL" id="JBDFQZ010000013">
    <property type="protein sequence ID" value="KAK9669461.1"/>
    <property type="molecule type" value="Genomic_DNA"/>
</dbReference>
<name>A0AAW1GXH1_SAPOF</name>
<comment type="similarity">
    <text evidence="1">Belongs to the plant acyltransferase family.</text>
</comment>
<dbReference type="GO" id="GO:0016746">
    <property type="term" value="F:acyltransferase activity"/>
    <property type="evidence" value="ECO:0007669"/>
    <property type="project" value="UniProtKB-KW"/>
</dbReference>
<dbReference type="PANTHER" id="PTHR31623">
    <property type="entry name" value="F21J9.9"/>
    <property type="match status" value="1"/>
</dbReference>